<gene>
    <name evidence="2" type="ORF">ACE5LO_18175</name>
</gene>
<sequence length="300" mass="34120">MEVQVETKLQSFSSRYHNEQACMEALIAMKWPNGFVCPRCAHTRCSRLTSRRVPLFECTRCAHQTSALVGTIFERTHLPLTKWFQALELFLLPDGISAMRLSQVIQVTYKTAWAMLHRIRHAIGEFDARELLCGDVKVNSDLYGCNPSRPQFPHPHASVVVAGCTVTESGEPEQVKIHLIPQKKGEGQRANRHELAAFISEQVDVRASEVQSFPQAYRLYRPLRKVVREAWTSLKSTYVALGTKHLQAYLNEYTGRRRLRLSEGEETMWQKLLYMSVAIPAIPYRQLIACQPVQPLAAAA</sequence>
<keyword evidence="3" id="KW-1185">Reference proteome</keyword>
<dbReference type="InterPro" id="IPR024442">
    <property type="entry name" value="Transposase_Zn_ribbon"/>
</dbReference>
<dbReference type="Proteomes" id="UP001580430">
    <property type="component" value="Unassembled WGS sequence"/>
</dbReference>
<dbReference type="Pfam" id="PF12760">
    <property type="entry name" value="Zn_ribbon_IS1595"/>
    <property type="match status" value="1"/>
</dbReference>
<evidence type="ECO:0000313" key="2">
    <source>
        <dbReference type="EMBL" id="MFB5762318.1"/>
    </source>
</evidence>
<reference evidence="2 3" key="1">
    <citation type="submission" date="2024-09" db="EMBL/GenBank/DDBJ databases">
        <title>Paenibacillus zeirhizospherea sp. nov., isolated from surface of the maize (Zea mays) roots in a horticulture field, Hungary.</title>
        <authorList>
            <person name="Marton D."/>
            <person name="Farkas M."/>
            <person name="Bedics A."/>
            <person name="Toth E."/>
            <person name="Tancsics A."/>
            <person name="Boka K."/>
            <person name="Marati G."/>
            <person name="Kriszt B."/>
            <person name="Cserhati M."/>
        </authorList>
    </citation>
    <scope>NUCLEOTIDE SEQUENCE [LARGE SCALE GENOMIC DNA]</scope>
    <source>
        <strain evidence="2 3">JCM 18446</strain>
    </source>
</reference>
<dbReference type="EMBL" id="JBHIRY010000019">
    <property type="protein sequence ID" value="MFB5762318.1"/>
    <property type="molecule type" value="Genomic_DNA"/>
</dbReference>
<name>A0ABV5C490_9BACL</name>
<protein>
    <submittedName>
        <fullName evidence="2">Transposase</fullName>
    </submittedName>
</protein>
<evidence type="ECO:0000313" key="3">
    <source>
        <dbReference type="Proteomes" id="UP001580430"/>
    </source>
</evidence>
<organism evidence="2 3">
    <name type="scientific">Paenibacillus medicaginis</name>
    <dbReference type="NCBI Taxonomy" id="1470560"/>
    <lineage>
        <taxon>Bacteria</taxon>
        <taxon>Bacillati</taxon>
        <taxon>Bacillota</taxon>
        <taxon>Bacilli</taxon>
        <taxon>Bacillales</taxon>
        <taxon>Paenibacillaceae</taxon>
        <taxon>Paenibacillus</taxon>
    </lineage>
</organism>
<comment type="caution">
    <text evidence="2">The sequence shown here is derived from an EMBL/GenBank/DDBJ whole genome shotgun (WGS) entry which is preliminary data.</text>
</comment>
<dbReference type="RefSeq" id="WP_375521428.1">
    <property type="nucleotide sequence ID" value="NZ_JBHIRY010000019.1"/>
</dbReference>
<evidence type="ECO:0000259" key="1">
    <source>
        <dbReference type="Pfam" id="PF12760"/>
    </source>
</evidence>
<proteinExistence type="predicted"/>
<accession>A0ABV5C490</accession>
<feature type="domain" description="Transposase zinc-ribbon" evidence="1">
    <location>
        <begin position="18"/>
        <end position="64"/>
    </location>
</feature>